<dbReference type="EMBL" id="JAXCEI010000010">
    <property type="protein sequence ID" value="MFA1541872.1"/>
    <property type="molecule type" value="Genomic_DNA"/>
</dbReference>
<keyword evidence="3 6" id="KW-0812">Transmembrane</keyword>
<feature type="transmembrane region" description="Helical" evidence="6">
    <location>
        <begin position="29"/>
        <end position="46"/>
    </location>
</feature>
<keyword evidence="5 6" id="KW-0472">Membrane</keyword>
<reference evidence="7 8" key="1">
    <citation type="submission" date="2023-11" db="EMBL/GenBank/DDBJ databases">
        <title>Actinomadura monticuli sp. nov., isolated from volcanic ash.</title>
        <authorList>
            <person name="Lee S.D."/>
            <person name="Yang H."/>
            <person name="Kim I.S."/>
        </authorList>
    </citation>
    <scope>NUCLEOTIDE SEQUENCE [LARGE SCALE GENOMIC DNA]</scope>
    <source>
        <strain evidence="7 8">DLS-62</strain>
    </source>
</reference>
<name>A0ABV4QH36_9ACTN</name>
<evidence type="ECO:0000256" key="3">
    <source>
        <dbReference type="ARBA" id="ARBA00022692"/>
    </source>
</evidence>
<evidence type="ECO:0000313" key="8">
    <source>
        <dbReference type="Proteomes" id="UP001569963"/>
    </source>
</evidence>
<dbReference type="InterPro" id="IPR001851">
    <property type="entry name" value="ABC_transp_permease"/>
</dbReference>
<keyword evidence="8" id="KW-1185">Reference proteome</keyword>
<protein>
    <submittedName>
        <fullName evidence="7">Branched-chain amino acid ABC transporter permease</fullName>
    </submittedName>
</protein>
<proteinExistence type="predicted"/>
<evidence type="ECO:0000256" key="4">
    <source>
        <dbReference type="ARBA" id="ARBA00022989"/>
    </source>
</evidence>
<comment type="caution">
    <text evidence="7">The sequence shown here is derived from an EMBL/GenBank/DDBJ whole genome shotgun (WGS) entry which is preliminary data.</text>
</comment>
<dbReference type="PANTHER" id="PTHR30482:SF10">
    <property type="entry name" value="HIGH-AFFINITY BRANCHED-CHAIN AMINO ACID TRANSPORT PROTEIN BRAE"/>
    <property type="match status" value="1"/>
</dbReference>
<accession>A0ABV4QH36</accession>
<dbReference type="Proteomes" id="UP001569963">
    <property type="component" value="Unassembled WGS sequence"/>
</dbReference>
<dbReference type="InterPro" id="IPR043428">
    <property type="entry name" value="LivM-like"/>
</dbReference>
<dbReference type="PANTHER" id="PTHR30482">
    <property type="entry name" value="HIGH-AFFINITY BRANCHED-CHAIN AMINO ACID TRANSPORT SYSTEM PERMEASE"/>
    <property type="match status" value="1"/>
</dbReference>
<dbReference type="RefSeq" id="WP_371952028.1">
    <property type="nucleotide sequence ID" value="NZ_JAXCEI010000010.1"/>
</dbReference>
<feature type="transmembrane region" description="Helical" evidence="6">
    <location>
        <begin position="181"/>
        <end position="199"/>
    </location>
</feature>
<gene>
    <name evidence="7" type="ORF">SM611_23325</name>
</gene>
<keyword evidence="4 6" id="KW-1133">Transmembrane helix</keyword>
<feature type="transmembrane region" description="Helical" evidence="6">
    <location>
        <begin position="266"/>
        <end position="292"/>
    </location>
</feature>
<feature type="transmembrane region" description="Helical" evidence="6">
    <location>
        <begin position="104"/>
        <end position="126"/>
    </location>
</feature>
<feature type="transmembrane region" description="Helical" evidence="6">
    <location>
        <begin position="52"/>
        <end position="72"/>
    </location>
</feature>
<dbReference type="Pfam" id="PF02653">
    <property type="entry name" value="BPD_transp_2"/>
    <property type="match status" value="1"/>
</dbReference>
<organism evidence="7 8">
    <name type="scientific">Actinomadura monticuli</name>
    <dbReference type="NCBI Taxonomy" id="3097367"/>
    <lineage>
        <taxon>Bacteria</taxon>
        <taxon>Bacillati</taxon>
        <taxon>Actinomycetota</taxon>
        <taxon>Actinomycetes</taxon>
        <taxon>Streptosporangiales</taxon>
        <taxon>Thermomonosporaceae</taxon>
        <taxon>Actinomadura</taxon>
    </lineage>
</organism>
<feature type="transmembrane region" description="Helical" evidence="6">
    <location>
        <begin position="133"/>
        <end position="151"/>
    </location>
</feature>
<keyword evidence="2" id="KW-1003">Cell membrane</keyword>
<evidence type="ECO:0000313" key="7">
    <source>
        <dbReference type="EMBL" id="MFA1541872.1"/>
    </source>
</evidence>
<evidence type="ECO:0000256" key="6">
    <source>
        <dbReference type="SAM" id="Phobius"/>
    </source>
</evidence>
<evidence type="ECO:0000256" key="2">
    <source>
        <dbReference type="ARBA" id="ARBA00022475"/>
    </source>
</evidence>
<dbReference type="CDD" id="cd06581">
    <property type="entry name" value="TM_PBP1_LivM_like"/>
    <property type="match status" value="1"/>
</dbReference>
<evidence type="ECO:0000256" key="5">
    <source>
        <dbReference type="ARBA" id="ARBA00023136"/>
    </source>
</evidence>
<sequence>MPDTASPDTAPPGRLPPYRALTGRAGRHLGPTVVAAVLLIGFAFTNPGATDLALGVNIGVAAIASVGLTMTIGGAGQLALGQAGFMAVGAYGTAYLMLDREMAFLPALVLGVLLALVIGVLVGYIALRLRGHYLAMATLAVGTAIHAFLMLPGPLGGANGYAPIPFPEIFGHRLLDPRDQYLLVAVTLILVLLGSRWLLSARMGRELAALRDDEVAARAAGVNITARKVQVFAISAGIGALAGGVNAPLQTAIDPSLFSTAVSLQLFVMVILGGLGNIYGAVLGAALVTWLISEVPGGGSWALTVLGMVVIAFMALLPDGLAGLGRLARTARSRWVRRRPGAGAVITEVPE</sequence>
<feature type="transmembrane region" description="Helical" evidence="6">
    <location>
        <begin position="298"/>
        <end position="317"/>
    </location>
</feature>
<comment type="subcellular location">
    <subcellularLocation>
        <location evidence="1">Cell membrane</location>
        <topology evidence="1">Multi-pass membrane protein</topology>
    </subcellularLocation>
</comment>
<evidence type="ECO:0000256" key="1">
    <source>
        <dbReference type="ARBA" id="ARBA00004651"/>
    </source>
</evidence>